<organism evidence="1 2">
    <name type="scientific">Arctium lappa</name>
    <name type="common">Greater burdock</name>
    <name type="synonym">Lappa major</name>
    <dbReference type="NCBI Taxonomy" id="4217"/>
    <lineage>
        <taxon>Eukaryota</taxon>
        <taxon>Viridiplantae</taxon>
        <taxon>Streptophyta</taxon>
        <taxon>Embryophyta</taxon>
        <taxon>Tracheophyta</taxon>
        <taxon>Spermatophyta</taxon>
        <taxon>Magnoliopsida</taxon>
        <taxon>eudicotyledons</taxon>
        <taxon>Gunneridae</taxon>
        <taxon>Pentapetalae</taxon>
        <taxon>asterids</taxon>
        <taxon>campanulids</taxon>
        <taxon>Asterales</taxon>
        <taxon>Asteraceae</taxon>
        <taxon>Carduoideae</taxon>
        <taxon>Cardueae</taxon>
        <taxon>Arctiinae</taxon>
        <taxon>Arctium</taxon>
    </lineage>
</organism>
<sequence length="648" mass="74158">MAKKKAETQTDIKPHKPQDKIHQNHHTMADPASENSQFDSLKSLNAMLLKETVERRQQVDSLVQSNGYLESELNRSAMDNASLQLQMDALAERALMLEIEKGLVSIFVNSHVNQLSEVVGREMDVFSREKVIMEARIEGLESDMKRVLEEKSEIEKSKSEKESEIGDLNRRLEQLTVEIDNEKLELSRVCDEMDDIRVQLDARIQEVNELQLKVTQADKRESKILKKFTELKANYDRLVEENTATERRIESIMAEKESIQMNLVELNLVVDDSKQKMAELLEQKTAIEDEKNKQETKNDELQFSLGKLDDLVQSMRIKEEELLVKVADLEKRYAESSNKETDMKMEIDRLVEEKKETEERIGSLVNEKSLVMKNLEDAMKELEHQKVTIEQIVQKKTEIEDANIRGENEISKMKEQLIEFQETISSLENSKLDQNEKLKQLEVEVSRYKASFDQVKIERDEAQKGLEVEKTITTGYKQKITGFEKGIEDLNEELGKMTTANGKHLEEKNELENRCASLVNQVASLEAKLAETRMEFDVTKGKLGLAEAKSNRVLNILKKTVSNSDETTDLDQENGIEEEMKDHVTDLEAIKGAFKDKVSRIEDMKMQLELLKNSAAEAHKGKSFWTMVSSATTLLAAAVSVAYVARAH</sequence>
<reference evidence="1 2" key="2">
    <citation type="journal article" date="2022" name="Mol. Ecol. Resour.">
        <title>The genomes of chicory, endive, great burdock and yacon provide insights into Asteraceae paleo-polyploidization history and plant inulin production.</title>
        <authorList>
            <person name="Fan W."/>
            <person name="Wang S."/>
            <person name="Wang H."/>
            <person name="Wang A."/>
            <person name="Jiang F."/>
            <person name="Liu H."/>
            <person name="Zhao H."/>
            <person name="Xu D."/>
            <person name="Zhang Y."/>
        </authorList>
    </citation>
    <scope>NUCLEOTIDE SEQUENCE [LARGE SCALE GENOMIC DNA]</scope>
    <source>
        <strain evidence="2">cv. Niubang</strain>
    </source>
</reference>
<dbReference type="Proteomes" id="UP001055879">
    <property type="component" value="Linkage Group LG16"/>
</dbReference>
<keyword evidence="2" id="KW-1185">Reference proteome</keyword>
<evidence type="ECO:0000313" key="1">
    <source>
        <dbReference type="EMBL" id="KAI3669116.1"/>
    </source>
</evidence>
<reference evidence="2" key="1">
    <citation type="journal article" date="2022" name="Mol. Ecol. Resour.">
        <title>The genomes of chicory, endive, great burdock and yacon provide insights into Asteraceae palaeo-polyploidization history and plant inulin production.</title>
        <authorList>
            <person name="Fan W."/>
            <person name="Wang S."/>
            <person name="Wang H."/>
            <person name="Wang A."/>
            <person name="Jiang F."/>
            <person name="Liu H."/>
            <person name="Zhao H."/>
            <person name="Xu D."/>
            <person name="Zhang Y."/>
        </authorList>
    </citation>
    <scope>NUCLEOTIDE SEQUENCE [LARGE SCALE GENOMIC DNA]</scope>
    <source>
        <strain evidence="2">cv. Niubang</strain>
    </source>
</reference>
<proteinExistence type="predicted"/>
<accession>A0ACB8XLM5</accession>
<comment type="caution">
    <text evidence="1">The sequence shown here is derived from an EMBL/GenBank/DDBJ whole genome shotgun (WGS) entry which is preliminary data.</text>
</comment>
<dbReference type="EMBL" id="CM042062">
    <property type="protein sequence ID" value="KAI3669116.1"/>
    <property type="molecule type" value="Genomic_DNA"/>
</dbReference>
<gene>
    <name evidence="1" type="ORF">L6452_40339</name>
</gene>
<evidence type="ECO:0000313" key="2">
    <source>
        <dbReference type="Proteomes" id="UP001055879"/>
    </source>
</evidence>
<name>A0ACB8XLM5_ARCLA</name>
<protein>
    <submittedName>
        <fullName evidence="1">Uncharacterized protein</fullName>
    </submittedName>
</protein>